<accession>A0A1I6BMW0</accession>
<evidence type="ECO:0000313" key="2">
    <source>
        <dbReference type="Proteomes" id="UP000199029"/>
    </source>
</evidence>
<sequence length="197" mass="22338">MSRKRIRGRRRHLRRHQLAAAQPAALDRERVACYGVDYAKIGIAPWHNDQRPPRAIRCLWVTRLVTDFHRWRAALGPEHPAFYLAVWLFEPHFGESQLVAAVADRHAHYAGLFGDAGAFRALPARNLPPEYRDVPGIRGLTWRRHADVAAFSPEDFAAQGAETKRRPHWEATTGDGAPYIAVQVGWVWVGQLQAEEA</sequence>
<dbReference type="AlphaFoldDB" id="A0A1I6BMW0"/>
<proteinExistence type="predicted"/>
<reference evidence="2" key="1">
    <citation type="submission" date="2016-10" db="EMBL/GenBank/DDBJ databases">
        <authorList>
            <person name="Varghese N."/>
            <person name="Submissions S."/>
        </authorList>
    </citation>
    <scope>NUCLEOTIDE SEQUENCE [LARGE SCALE GENOMIC DNA]</scope>
    <source>
        <strain evidence="2">OR362-8,ATCC BAA-1266,JCM 13504</strain>
    </source>
</reference>
<dbReference type="OrthoDB" id="882313at2"/>
<keyword evidence="2" id="KW-1185">Reference proteome</keyword>
<dbReference type="Proteomes" id="UP000199029">
    <property type="component" value="Unassembled WGS sequence"/>
</dbReference>
<protein>
    <submittedName>
        <fullName evidence="1">Uncharacterized protein</fullName>
    </submittedName>
</protein>
<evidence type="ECO:0000313" key="1">
    <source>
        <dbReference type="EMBL" id="SFQ82251.1"/>
    </source>
</evidence>
<dbReference type="EMBL" id="FOXS01000010">
    <property type="protein sequence ID" value="SFQ82251.1"/>
    <property type="molecule type" value="Genomic_DNA"/>
</dbReference>
<gene>
    <name evidence="1" type="ORF">SAMN04515668_4772</name>
</gene>
<dbReference type="RefSeq" id="WP_092678808.1">
    <property type="nucleotide sequence ID" value="NZ_FOXS01000010.1"/>
</dbReference>
<name>A0A1I6BMW0_HYMAR</name>
<organism evidence="1 2">
    <name type="scientific">Hymenobacter arizonensis</name>
    <name type="common">Siccationidurans arizonensis</name>
    <dbReference type="NCBI Taxonomy" id="1227077"/>
    <lineage>
        <taxon>Bacteria</taxon>
        <taxon>Pseudomonadati</taxon>
        <taxon>Bacteroidota</taxon>
        <taxon>Cytophagia</taxon>
        <taxon>Cytophagales</taxon>
        <taxon>Hymenobacteraceae</taxon>
        <taxon>Hymenobacter</taxon>
    </lineage>
</organism>